<evidence type="ECO:0000256" key="5">
    <source>
        <dbReference type="ARBA" id="ARBA00022574"/>
    </source>
</evidence>
<dbReference type="SMART" id="SM00320">
    <property type="entry name" value="WD40"/>
    <property type="match status" value="6"/>
</dbReference>
<name>A0A895KR44_MALJA</name>
<keyword evidence="7" id="KW-0653">Protein transport</keyword>
<evidence type="ECO:0000256" key="2">
    <source>
        <dbReference type="ARBA" id="ARBA00004514"/>
    </source>
</evidence>
<dbReference type="GO" id="GO:0005829">
    <property type="term" value="C:cytosol"/>
    <property type="evidence" value="ECO:0007669"/>
    <property type="project" value="UniProtKB-SubCell"/>
</dbReference>
<dbReference type="GO" id="GO:0005053">
    <property type="term" value="F:peroxisome matrix targeting signal-2 binding"/>
    <property type="evidence" value="ECO:0007669"/>
    <property type="project" value="InterPro"/>
</dbReference>
<proteinExistence type="inferred from homology"/>
<dbReference type="EMBL" id="MT460924">
    <property type="protein sequence ID" value="QRZ58752.1"/>
    <property type="molecule type" value="Genomic_DNA"/>
</dbReference>
<keyword evidence="5 11" id="KW-0853">WD repeat</keyword>
<dbReference type="InterPro" id="IPR044536">
    <property type="entry name" value="PEX7"/>
</dbReference>
<dbReference type="PROSITE" id="PS50082">
    <property type="entry name" value="WD_REPEATS_2"/>
    <property type="match status" value="3"/>
</dbReference>
<dbReference type="InterPro" id="IPR036322">
    <property type="entry name" value="WD40_repeat_dom_sf"/>
</dbReference>
<keyword evidence="3" id="KW-0813">Transport</keyword>
<comment type="similarity">
    <text evidence="9">Belongs to the WD repeat peroxin-7 family.</text>
</comment>
<feature type="repeat" description="WD" evidence="11">
    <location>
        <begin position="99"/>
        <end position="141"/>
    </location>
</feature>
<keyword evidence="6" id="KW-0677">Repeat</keyword>
<dbReference type="GO" id="GO:0016558">
    <property type="term" value="P:protein import into peroxisome matrix"/>
    <property type="evidence" value="ECO:0007669"/>
    <property type="project" value="InterPro"/>
</dbReference>
<dbReference type="GO" id="GO:0005782">
    <property type="term" value="C:peroxisomal matrix"/>
    <property type="evidence" value="ECO:0007669"/>
    <property type="project" value="UniProtKB-SubCell"/>
</dbReference>
<dbReference type="PROSITE" id="PS00678">
    <property type="entry name" value="WD_REPEATS_1"/>
    <property type="match status" value="1"/>
</dbReference>
<evidence type="ECO:0000256" key="9">
    <source>
        <dbReference type="ARBA" id="ARBA00024017"/>
    </source>
</evidence>
<evidence type="ECO:0000256" key="4">
    <source>
        <dbReference type="ARBA" id="ARBA00022490"/>
    </source>
</evidence>
<dbReference type="InterPro" id="IPR001680">
    <property type="entry name" value="WD40_rpt"/>
</dbReference>
<accession>A0A895KR44</accession>
<feature type="repeat" description="WD" evidence="11">
    <location>
        <begin position="232"/>
        <end position="264"/>
    </location>
</feature>
<reference evidence="12" key="1">
    <citation type="journal article" date="2021" name="bioRxiv">
        <title>Ancestral mitochondrial apparatus derived from the bacterial type II secretion system.</title>
        <authorList>
            <person name="Horvathova L."/>
            <person name="Zarsky V."/>
            <person name="Panek T."/>
            <person name="Derelle R."/>
            <person name="Pyrih J."/>
            <person name="Motyckova A."/>
            <person name="Klapst'ova V."/>
            <person name="Vinopalova M."/>
            <person name="Markova L."/>
            <person name="Voleman L."/>
            <person name="Klimes V."/>
            <person name="Petru M."/>
            <person name="Vaitova Z."/>
            <person name="Cepicka I."/>
            <person name="Hryzakova K."/>
            <person name="Harant K."/>
            <person name="Gray M.W."/>
            <person name="Chami M."/>
            <person name="Guilvout I."/>
            <person name="Francetic O."/>
            <person name="Lang B.F."/>
            <person name="Vlcek C."/>
            <person name="Tsaousis A.D."/>
            <person name="Elias M."/>
            <person name="Dolezal P."/>
        </authorList>
    </citation>
    <scope>NUCLEOTIDE SEQUENCE</scope>
    <source>
        <strain evidence="12">ATCC 50740</strain>
    </source>
</reference>
<evidence type="ECO:0000313" key="12">
    <source>
        <dbReference type="EMBL" id="QRZ58752.1"/>
    </source>
</evidence>
<evidence type="ECO:0000256" key="3">
    <source>
        <dbReference type="ARBA" id="ARBA00022448"/>
    </source>
</evidence>
<evidence type="ECO:0000256" key="8">
    <source>
        <dbReference type="ARBA" id="ARBA00023140"/>
    </source>
</evidence>
<dbReference type="Pfam" id="PF00400">
    <property type="entry name" value="WD40"/>
    <property type="match status" value="3"/>
</dbReference>
<evidence type="ECO:0000256" key="1">
    <source>
        <dbReference type="ARBA" id="ARBA00004253"/>
    </source>
</evidence>
<evidence type="ECO:0000256" key="7">
    <source>
        <dbReference type="ARBA" id="ARBA00022927"/>
    </source>
</evidence>
<dbReference type="InterPro" id="IPR019775">
    <property type="entry name" value="WD40_repeat_CS"/>
</dbReference>
<evidence type="ECO:0000256" key="10">
    <source>
        <dbReference type="ARBA" id="ARBA00032565"/>
    </source>
</evidence>
<gene>
    <name evidence="12" type="primary">Gcp2b</name>
</gene>
<evidence type="ECO:0000256" key="6">
    <source>
        <dbReference type="ARBA" id="ARBA00022737"/>
    </source>
</evidence>
<dbReference type="SUPFAM" id="SSF50978">
    <property type="entry name" value="WD40 repeat-like"/>
    <property type="match status" value="1"/>
</dbReference>
<protein>
    <recommendedName>
        <fullName evidence="10">Peroxin-7</fullName>
    </recommendedName>
</protein>
<dbReference type="Gene3D" id="2.130.10.10">
    <property type="entry name" value="YVTN repeat-like/Quinoprotein amine dehydrogenase"/>
    <property type="match status" value="1"/>
</dbReference>
<keyword evidence="8" id="KW-0576">Peroxisome</keyword>
<dbReference type="InterPro" id="IPR015943">
    <property type="entry name" value="WD40/YVTN_repeat-like_dom_sf"/>
</dbReference>
<dbReference type="AlphaFoldDB" id="A0A895KR44"/>
<feature type="repeat" description="WD" evidence="11">
    <location>
        <begin position="279"/>
        <end position="319"/>
    </location>
</feature>
<dbReference type="PROSITE" id="PS50294">
    <property type="entry name" value="WD_REPEATS_REGION"/>
    <property type="match status" value="1"/>
</dbReference>
<sequence length="319" mass="34948">MLRAETTSIQTDLKFSLWNGETVLGLSTEAQDIHFFGELNCWRIDTDGSLREQFSTATPAGGLRLAQSSSSESVVVTAHTDAALRVWSLVQPATPDRSLLFHGMAVEDVSASPYDGSVFASGAKDGVFAVWDITQEQPLWSGHGANAEPFIQLAFHPHMPQLLVAAPLDGRIEFWHMPSRRRMDALQPHGEDTIASSMALNPYDENALAVGDERGHVVLWDLRSTRAPSHVLHAHTAPITALQYCPHDTKILAAATADGQTHMWHTGEEDTPPQCMRSYRSHQLSTTALDWSVHSIGLLATAGGDYSVCMWNIADQRLS</sequence>
<organism evidence="12">
    <name type="scientific">Malawimonas jakobiformis</name>
    <name type="common">Flagellated protozoan</name>
    <dbReference type="NCBI Taxonomy" id="136089"/>
    <lineage>
        <taxon>Eukaryota</taxon>
        <taxon>Malawimonadida</taxon>
        <taxon>Malawimonadidae</taxon>
        <taxon>Malawimonas</taxon>
    </lineage>
</organism>
<keyword evidence="4" id="KW-0963">Cytoplasm</keyword>
<dbReference type="PANTHER" id="PTHR46027:SF1">
    <property type="entry name" value="PEROXISOMAL TARGETING SIGNAL 2 RECEPTOR"/>
    <property type="match status" value="1"/>
</dbReference>
<dbReference type="PANTHER" id="PTHR46027">
    <property type="entry name" value="PEROXISOMAL TARGETING SIGNAL 2 RECEPTOR"/>
    <property type="match status" value="1"/>
</dbReference>
<evidence type="ECO:0000256" key="11">
    <source>
        <dbReference type="PROSITE-ProRule" id="PRU00221"/>
    </source>
</evidence>
<comment type="subcellular location">
    <subcellularLocation>
        <location evidence="2">Cytoplasm</location>
        <location evidence="2">Cytosol</location>
    </subcellularLocation>
    <subcellularLocation>
        <location evidence="1">Peroxisome matrix</location>
    </subcellularLocation>
</comment>